<evidence type="ECO:0000256" key="4">
    <source>
        <dbReference type="ARBA" id="ARBA00023200"/>
    </source>
</evidence>
<dbReference type="Proteomes" id="UP001430700">
    <property type="component" value="Unassembled WGS sequence"/>
</dbReference>
<evidence type="ECO:0000313" key="8">
    <source>
        <dbReference type="Proteomes" id="UP001430700"/>
    </source>
</evidence>
<comment type="caution">
    <text evidence="7">The sequence shown here is derived from an EMBL/GenBank/DDBJ whole genome shotgun (WGS) entry which is preliminary data.</text>
</comment>
<dbReference type="InterPro" id="IPR023346">
    <property type="entry name" value="Lysozyme-like_dom_sf"/>
</dbReference>
<dbReference type="InterPro" id="IPR023347">
    <property type="entry name" value="Lysozyme_dom_sf"/>
</dbReference>
<keyword evidence="4" id="KW-1035">Host cytoplasm</keyword>
<dbReference type="RefSeq" id="WP_229998434.1">
    <property type="nucleotide sequence ID" value="NZ_JAJJMN010000001.1"/>
</dbReference>
<reference evidence="7" key="1">
    <citation type="submission" date="2021-11" db="EMBL/GenBank/DDBJ databases">
        <title>Description of novel Flavobacterium species.</title>
        <authorList>
            <person name="Saticioglu I.B."/>
            <person name="Ay H."/>
            <person name="Altun S."/>
            <person name="Duman M."/>
        </authorList>
    </citation>
    <scope>NUCLEOTIDE SEQUENCE</scope>
    <source>
        <strain evidence="7">F-126</strain>
    </source>
</reference>
<evidence type="ECO:0000313" key="7">
    <source>
        <dbReference type="EMBL" id="MCC9016446.1"/>
    </source>
</evidence>
<keyword evidence="2 5" id="KW-0081">Bacteriolytic enzyme</keyword>
<dbReference type="EMBL" id="JAJJMN010000001">
    <property type="protein sequence ID" value="MCC9016446.1"/>
    <property type="molecule type" value="Genomic_DNA"/>
</dbReference>
<dbReference type="InterPro" id="IPR050570">
    <property type="entry name" value="Cell_wall_metabolism_enzyme"/>
</dbReference>
<dbReference type="InterPro" id="IPR016047">
    <property type="entry name" value="M23ase_b-sheet_dom"/>
</dbReference>
<protein>
    <recommendedName>
        <fullName evidence="5">Lysozyme</fullName>
        <ecNumber evidence="5">3.2.1.17</ecNumber>
    </recommendedName>
</protein>
<dbReference type="EC" id="3.2.1.17" evidence="5"/>
<dbReference type="CDD" id="cd12797">
    <property type="entry name" value="M23_peptidase"/>
    <property type="match status" value="1"/>
</dbReference>
<dbReference type="Gene3D" id="1.10.530.40">
    <property type="match status" value="1"/>
</dbReference>
<evidence type="ECO:0000259" key="6">
    <source>
        <dbReference type="Pfam" id="PF01551"/>
    </source>
</evidence>
<dbReference type="Pfam" id="PF00959">
    <property type="entry name" value="Phage_lysozyme"/>
    <property type="match status" value="1"/>
</dbReference>
<keyword evidence="3" id="KW-0732">Signal</keyword>
<evidence type="ECO:0000256" key="1">
    <source>
        <dbReference type="ARBA" id="ARBA00022529"/>
    </source>
</evidence>
<keyword evidence="8" id="KW-1185">Reference proteome</keyword>
<accession>A0ABS8LWT2</accession>
<dbReference type="InterPro" id="IPR033907">
    <property type="entry name" value="Endolysin_autolysin"/>
</dbReference>
<name>A0ABS8LWT2_9FLAO</name>
<evidence type="ECO:0000256" key="2">
    <source>
        <dbReference type="ARBA" id="ARBA00022638"/>
    </source>
</evidence>
<dbReference type="SUPFAM" id="SSF53955">
    <property type="entry name" value="Lysozyme-like"/>
    <property type="match status" value="1"/>
</dbReference>
<dbReference type="Gene3D" id="2.70.70.10">
    <property type="entry name" value="Glucose Permease (Domain IIA)"/>
    <property type="match status" value="1"/>
</dbReference>
<keyword evidence="1 5" id="KW-0929">Antimicrobial</keyword>
<dbReference type="InterPro" id="IPR002196">
    <property type="entry name" value="Glyco_hydro_24"/>
</dbReference>
<keyword evidence="5" id="KW-0326">Glycosidase</keyword>
<dbReference type="PANTHER" id="PTHR21666:SF289">
    <property type="entry name" value="L-ALA--D-GLU ENDOPEPTIDASE"/>
    <property type="match status" value="1"/>
</dbReference>
<comment type="similarity">
    <text evidence="5">Belongs to the glycosyl hydrolase 24 family.</text>
</comment>
<evidence type="ECO:0000256" key="3">
    <source>
        <dbReference type="ARBA" id="ARBA00022729"/>
    </source>
</evidence>
<proteinExistence type="inferred from homology"/>
<dbReference type="InterPro" id="IPR011055">
    <property type="entry name" value="Dup_hybrid_motif"/>
</dbReference>
<dbReference type="SUPFAM" id="SSF51261">
    <property type="entry name" value="Duplicated hybrid motif"/>
    <property type="match status" value="1"/>
</dbReference>
<comment type="catalytic activity">
    <reaction evidence="5">
        <text>Hydrolysis of (1-&gt;4)-beta-linkages between N-acetylmuramic acid and N-acetyl-D-glucosamine residues in a peptidoglycan and between N-acetyl-D-glucosamine residues in chitodextrins.</text>
        <dbReference type="EC" id="3.2.1.17"/>
    </reaction>
</comment>
<sequence>MSKNVIHNFDILIQDSADVKSAEHLTDVMIKELAKISKEMSQQKDIEQLWQEQKNQNLSVKNSNFSAEGGVNDTIAKAGNNAALSVNNTPSVFGEAGQAFNDVTVLPGTIPFGTTNFNTSIGEGVADTIDSTMMSTVISANTTSPIFGVEDDALNLGKGVTSQIYSGVEVQQMLTIPEKLQTNGEPTLEVVKQAIRKKIEQANAINDRIAVEYWTKISKALDEDKGVSVQDFDGKPNHALFTEMYAALKQLNSVAATQNFNWEIVREKMIKAIDTNILLGEISEGSKKRWETIRDQLKKDTINVANLFEQYNELFLLLGQVEGLDDLPGTITITTKTKIYPNLSADRLYGKIGREAVYVFLKEISSIDAPGNAVKNGAVKIKNTTASSFIVGESLEFFLDETLIVHNGNKNEGINWIVYKARKGKKYEETIFEDEGTSFSYNFDAEGAYIIEAYGYEHGANSKKNKKPFAFTEVKIVAQELVILPPSTVKGRLVRPSAKEFIFKTALKYPKVKSLNPLKLYYQIETKINNKGTTISDEKELDSTGNISVLMPDLGTYKIKIISKDQYALTQEFEVSAIKNEVTSIGPIKGESNKNVFLLGGSDKTFTLEAKTFKIPPTDKEKQDVKWIVYDSKNNPYLTSGDIWYTEKGAPKRKHLHKWESFGISVPDKEGHYTIEAFSDAAKGVDAKATFKMEVQRPQVTEAYWAYSNGDKKETSGFSGEVNHVKAKIPDYDNQKVRINFYLNGSKEPSYYNETTTNESGEINKIITFDDTFQKRFGVQEGKTAKITFKLMGIQNGRLYPFKRNADVNTTAVLNVVTSEKITAAYFQYDGKRVTAQDEIPLSYDGEYVTIVAKTQNMIGKEIVLTSHKKREKPNFRSKVKIDSEGNASATFKITRLKGTKVGEKWSYYVGIEGHSTKHLSYKGLNMVVGESIKKKEIIFPLLEKPTNNTGSKWGKNYNWTAADGHNQATFDSYRDYGARKHGGRDLYTEKNAEVIAIADGKVLETAYFYSQTNQVTVLHKLKDGRKFIARYGELNPKSIKVKKNDIVKQGDTLGQTGKLVGVTVITGQDIYMLHFEIFSTENGENLDSPLTNTLNGSPFKRRKDLIDSVDILMEGYKNAFNGKQKKGPQGNRMDIQKMRLSEKGKKFIKDWEQFKPHLYNDDAKERNCSIGYGHLVHKFPCNGSEPQEFKDGIDIKRATELFEQRVIQFEKAVKRDIHVYLYQNEFDALVSLLYNTGQNFLNVGGLNDGVTKIKKKINLKDYEGGADEMGDVTNGGLEGLVVRRKAEIKMFKYNVYDSNH</sequence>
<dbReference type="CDD" id="cd00737">
    <property type="entry name" value="lyz_endolysin_autolysin"/>
    <property type="match status" value="1"/>
</dbReference>
<keyword evidence="5" id="KW-0378">Hydrolase</keyword>
<dbReference type="Pfam" id="PF01551">
    <property type="entry name" value="Peptidase_M23"/>
    <property type="match status" value="1"/>
</dbReference>
<evidence type="ECO:0000256" key="5">
    <source>
        <dbReference type="RuleBase" id="RU003788"/>
    </source>
</evidence>
<dbReference type="PANTHER" id="PTHR21666">
    <property type="entry name" value="PEPTIDASE-RELATED"/>
    <property type="match status" value="1"/>
</dbReference>
<feature type="domain" description="M23ase beta-sheet core" evidence="6">
    <location>
        <begin position="981"/>
        <end position="1085"/>
    </location>
</feature>
<gene>
    <name evidence="7" type="ORF">LNQ34_01495</name>
</gene>
<organism evidence="7 8">
    <name type="scientific">Flavobacterium lipolyticum</name>
    <dbReference type="NCBI Taxonomy" id="2893754"/>
    <lineage>
        <taxon>Bacteria</taxon>
        <taxon>Pseudomonadati</taxon>
        <taxon>Bacteroidota</taxon>
        <taxon>Flavobacteriia</taxon>
        <taxon>Flavobacteriales</taxon>
        <taxon>Flavobacteriaceae</taxon>
        <taxon>Flavobacterium</taxon>
    </lineage>
</organism>